<feature type="non-terminal residue" evidence="1">
    <location>
        <position position="1"/>
    </location>
</feature>
<accession>A0A3D3TKM0</accession>
<dbReference type="Proteomes" id="UP000264215">
    <property type="component" value="Unassembled WGS sequence"/>
</dbReference>
<gene>
    <name evidence="1" type="ORF">DIT26_03180</name>
</gene>
<reference evidence="1 2" key="1">
    <citation type="journal article" date="2018" name="Nat. Biotechnol.">
        <title>A standardized bacterial taxonomy based on genome phylogeny substantially revises the tree of life.</title>
        <authorList>
            <person name="Parks D.H."/>
            <person name="Chuvochina M."/>
            <person name="Waite D.W."/>
            <person name="Rinke C."/>
            <person name="Skarshewski A."/>
            <person name="Chaumeil P.A."/>
            <person name="Hugenholtz P."/>
        </authorList>
    </citation>
    <scope>NUCLEOTIDE SEQUENCE [LARGE SCALE GENOMIC DNA]</scope>
    <source>
        <strain evidence="1">UBA9905</strain>
    </source>
</reference>
<dbReference type="AlphaFoldDB" id="A0A3D3TKM0"/>
<sequence length="69" mass="7679">NCSCEGRVYDLGRRTKDGFFIMTAFDTFLGLQLATWNRQLATALAKDGSLQRSADLSLGERRTYFIGGP</sequence>
<protein>
    <submittedName>
        <fullName evidence="1">Uncharacterized protein</fullName>
    </submittedName>
</protein>
<evidence type="ECO:0000313" key="1">
    <source>
        <dbReference type="EMBL" id="HCO69576.1"/>
    </source>
</evidence>
<evidence type="ECO:0000313" key="2">
    <source>
        <dbReference type="Proteomes" id="UP000264215"/>
    </source>
</evidence>
<name>A0A3D3TKM0_9BACT</name>
<organism evidence="1 2">
    <name type="scientific">Mesotoga infera</name>
    <dbReference type="NCBI Taxonomy" id="1236046"/>
    <lineage>
        <taxon>Bacteria</taxon>
        <taxon>Thermotogati</taxon>
        <taxon>Thermotogota</taxon>
        <taxon>Thermotogae</taxon>
        <taxon>Kosmotogales</taxon>
        <taxon>Kosmotogaceae</taxon>
        <taxon>Mesotoga</taxon>
    </lineage>
</organism>
<comment type="caution">
    <text evidence="1">The sequence shown here is derived from an EMBL/GenBank/DDBJ whole genome shotgun (WGS) entry which is preliminary data.</text>
</comment>
<dbReference type="EMBL" id="DQBS01000075">
    <property type="protein sequence ID" value="HCO69576.1"/>
    <property type="molecule type" value="Genomic_DNA"/>
</dbReference>
<proteinExistence type="predicted"/>